<proteinExistence type="predicted"/>
<accession>A0AAP5T7C5</accession>
<name>A0AAP5T7C5_9MICC</name>
<sequence>MLIGARAVQAAGAFLSGAVARHLAARFSAPGTMLIGRGLEVAGVVVLALLLGPDTSGWLGPGHRVRRGHPVHRPRRRAPRGPGRRRPHRSGGRLARLSHAGLGRHHDPAAAGAGRARPARGAHGAAVDALTAGFADAARWALLIAAVFLVLGFIGALRLRRASGNP</sequence>
<reference evidence="3" key="1">
    <citation type="submission" date="2023-10" db="EMBL/GenBank/DDBJ databases">
        <title>Development of a sustainable strategy for remediation of hydrocarbon-contaminated territories based on the waste exchange concept.</title>
        <authorList>
            <person name="Krivoruchko A."/>
        </authorList>
    </citation>
    <scope>NUCLEOTIDE SEQUENCE</scope>
    <source>
        <strain evidence="3">IEGM 1325</strain>
    </source>
</reference>
<keyword evidence="2" id="KW-1133">Transmembrane helix</keyword>
<dbReference type="EMBL" id="JAWLUK010000010">
    <property type="protein sequence ID" value="MDV7177382.1"/>
    <property type="molecule type" value="Genomic_DNA"/>
</dbReference>
<keyword evidence="2" id="KW-0472">Membrane</keyword>
<feature type="transmembrane region" description="Helical" evidence="2">
    <location>
        <begin position="140"/>
        <end position="159"/>
    </location>
</feature>
<dbReference type="Proteomes" id="UP001185728">
    <property type="component" value="Unassembled WGS sequence"/>
</dbReference>
<feature type="region of interest" description="Disordered" evidence="1">
    <location>
        <begin position="61"/>
        <end position="117"/>
    </location>
</feature>
<gene>
    <name evidence="3" type="ORF">R4064_06990</name>
</gene>
<comment type="caution">
    <text evidence="3">The sequence shown here is derived from an EMBL/GenBank/DDBJ whole genome shotgun (WGS) entry which is preliminary data.</text>
</comment>
<protein>
    <submittedName>
        <fullName evidence="3">Uncharacterized protein</fullName>
    </submittedName>
</protein>
<organism evidence="3 4">
    <name type="scientific">Micrococcus yunnanensis</name>
    <dbReference type="NCBI Taxonomy" id="566027"/>
    <lineage>
        <taxon>Bacteria</taxon>
        <taxon>Bacillati</taxon>
        <taxon>Actinomycetota</taxon>
        <taxon>Actinomycetes</taxon>
        <taxon>Micrococcales</taxon>
        <taxon>Micrococcaceae</taxon>
        <taxon>Micrococcus</taxon>
    </lineage>
</organism>
<evidence type="ECO:0000313" key="3">
    <source>
        <dbReference type="EMBL" id="MDV7177382.1"/>
    </source>
</evidence>
<feature type="compositionally biased region" description="Basic residues" evidence="1">
    <location>
        <begin position="63"/>
        <end position="91"/>
    </location>
</feature>
<keyword evidence="2" id="KW-0812">Transmembrane</keyword>
<dbReference type="AlphaFoldDB" id="A0AAP5T7C5"/>
<dbReference type="RefSeq" id="WP_052007140.1">
    <property type="nucleotide sequence ID" value="NZ_JAWLUK010000010.1"/>
</dbReference>
<evidence type="ECO:0000256" key="1">
    <source>
        <dbReference type="SAM" id="MobiDB-lite"/>
    </source>
</evidence>
<evidence type="ECO:0000256" key="2">
    <source>
        <dbReference type="SAM" id="Phobius"/>
    </source>
</evidence>
<evidence type="ECO:0000313" key="4">
    <source>
        <dbReference type="Proteomes" id="UP001185728"/>
    </source>
</evidence>